<dbReference type="AlphaFoldDB" id="A0A4Y1ZHY4"/>
<dbReference type="Proteomes" id="UP000319716">
    <property type="component" value="Unassembled WGS sequence"/>
</dbReference>
<dbReference type="EMBL" id="BEXB01000055">
    <property type="protein sequence ID" value="GAY78639.1"/>
    <property type="molecule type" value="Genomic_DNA"/>
</dbReference>
<protein>
    <submittedName>
        <fullName evidence="1">Uncharacterized protein</fullName>
    </submittedName>
</protein>
<proteinExistence type="predicted"/>
<dbReference type="SUPFAM" id="SSF158560">
    <property type="entry name" value="BH3980-like"/>
    <property type="match status" value="1"/>
</dbReference>
<name>A0A4Y1ZHY4_9BACL</name>
<accession>A0A4Y1ZHY4</accession>
<comment type="caution">
    <text evidence="1">The sequence shown here is derived from an EMBL/GenBank/DDBJ whole genome shotgun (WGS) entry which is preliminary data.</text>
</comment>
<evidence type="ECO:0000313" key="2">
    <source>
        <dbReference type="Proteomes" id="UP000319716"/>
    </source>
</evidence>
<reference evidence="1 2" key="1">
    <citation type="submission" date="2017-11" db="EMBL/GenBank/DDBJ databases">
        <title>Draft Genome Sequence of Sporolactobacillus inulinus NBRC 111894 Isolated from Koso, a Japanese Sugar-Vegetable Fermented Beverage.</title>
        <authorList>
            <person name="Chiou T.Y."/>
            <person name="Oshima K."/>
            <person name="Suda W."/>
            <person name="Hattori M."/>
            <person name="Takahashi T."/>
        </authorList>
    </citation>
    <scope>NUCLEOTIDE SEQUENCE [LARGE SCALE GENOMIC DNA]</scope>
    <source>
        <strain evidence="1 2">NBRC111894</strain>
    </source>
</reference>
<gene>
    <name evidence="1" type="ORF">NBRC111894_4193</name>
</gene>
<organism evidence="1 2">
    <name type="scientific">Sporolactobacillus inulinus</name>
    <dbReference type="NCBI Taxonomy" id="2078"/>
    <lineage>
        <taxon>Bacteria</taxon>
        <taxon>Bacillati</taxon>
        <taxon>Bacillota</taxon>
        <taxon>Bacilli</taxon>
        <taxon>Bacillales</taxon>
        <taxon>Sporolactobacillaceae</taxon>
        <taxon>Sporolactobacillus</taxon>
    </lineage>
</organism>
<sequence length="84" mass="9858">MSKNNPTVEALVKQNNQLRDELLEENKSYYEDLLTYIRTAGLFYDDLEVERLLMQILQDILSAQHDGQSAEAFLEKVLRKPLMR</sequence>
<evidence type="ECO:0000313" key="1">
    <source>
        <dbReference type="EMBL" id="GAY78639.1"/>
    </source>
</evidence>
<dbReference type="RefSeq" id="WP_262393462.1">
    <property type="nucleotide sequence ID" value="NZ_BEXB01000055.1"/>
</dbReference>